<dbReference type="Gene3D" id="3.40.50.2300">
    <property type="match status" value="1"/>
</dbReference>
<dbReference type="InterPro" id="IPR039420">
    <property type="entry name" value="WalR-like"/>
</dbReference>
<dbReference type="SMART" id="SM00862">
    <property type="entry name" value="Trans_reg_C"/>
    <property type="match status" value="1"/>
</dbReference>
<gene>
    <name evidence="6" type="primary">kdpE</name>
    <name evidence="6" type="ORF">Pth03_78930</name>
</gene>
<evidence type="ECO:0000313" key="7">
    <source>
        <dbReference type="Proteomes" id="UP000605992"/>
    </source>
</evidence>
<dbReference type="EMBL" id="BOOR01000087">
    <property type="protein sequence ID" value="GII59504.1"/>
    <property type="molecule type" value="Genomic_DNA"/>
</dbReference>
<dbReference type="Proteomes" id="UP000605992">
    <property type="component" value="Unassembled WGS sequence"/>
</dbReference>
<dbReference type="InterPro" id="IPR036388">
    <property type="entry name" value="WH-like_DNA-bd_sf"/>
</dbReference>
<feature type="domain" description="Response regulatory" evidence="4">
    <location>
        <begin position="3"/>
        <end position="116"/>
    </location>
</feature>
<dbReference type="AlphaFoldDB" id="A0A8J4DEX3"/>
<dbReference type="PANTHER" id="PTHR48111:SF50">
    <property type="entry name" value="KDP OPERON TRANSCRIPTIONAL REGULATORY PROTEIN KDPE"/>
    <property type="match status" value="1"/>
</dbReference>
<dbReference type="CDD" id="cd00383">
    <property type="entry name" value="trans_reg_C"/>
    <property type="match status" value="1"/>
</dbReference>
<dbReference type="PANTHER" id="PTHR48111">
    <property type="entry name" value="REGULATOR OF RPOS"/>
    <property type="match status" value="1"/>
</dbReference>
<feature type="DNA-binding region" description="OmpR/PhoB-type" evidence="3">
    <location>
        <begin position="129"/>
        <end position="226"/>
    </location>
</feature>
<dbReference type="PROSITE" id="PS51755">
    <property type="entry name" value="OMPR_PHOB"/>
    <property type="match status" value="1"/>
</dbReference>
<keyword evidence="2" id="KW-0597">Phosphoprotein</keyword>
<evidence type="ECO:0000259" key="4">
    <source>
        <dbReference type="PROSITE" id="PS50110"/>
    </source>
</evidence>
<evidence type="ECO:0000259" key="5">
    <source>
        <dbReference type="PROSITE" id="PS51755"/>
    </source>
</evidence>
<name>A0A8J4DEX3_9ACTN</name>
<evidence type="ECO:0000256" key="2">
    <source>
        <dbReference type="PROSITE-ProRule" id="PRU00169"/>
    </source>
</evidence>
<keyword evidence="1 3" id="KW-0238">DNA-binding</keyword>
<dbReference type="Gene3D" id="1.10.10.10">
    <property type="entry name" value="Winged helix-like DNA-binding domain superfamily/Winged helix DNA-binding domain"/>
    <property type="match status" value="1"/>
</dbReference>
<dbReference type="PROSITE" id="PS50110">
    <property type="entry name" value="RESPONSE_REGULATORY"/>
    <property type="match status" value="1"/>
</dbReference>
<dbReference type="GO" id="GO:0006355">
    <property type="term" value="P:regulation of DNA-templated transcription"/>
    <property type="evidence" value="ECO:0007669"/>
    <property type="project" value="InterPro"/>
</dbReference>
<dbReference type="Gene3D" id="6.10.250.690">
    <property type="match status" value="1"/>
</dbReference>
<dbReference type="SUPFAM" id="SSF52172">
    <property type="entry name" value="CheY-like"/>
    <property type="match status" value="1"/>
</dbReference>
<dbReference type="Pfam" id="PF00072">
    <property type="entry name" value="Response_reg"/>
    <property type="match status" value="1"/>
</dbReference>
<dbReference type="GO" id="GO:0000156">
    <property type="term" value="F:phosphorelay response regulator activity"/>
    <property type="evidence" value="ECO:0007669"/>
    <property type="project" value="TreeGrafter"/>
</dbReference>
<feature type="modified residue" description="4-aspartylphosphate" evidence="2">
    <location>
        <position position="52"/>
    </location>
</feature>
<dbReference type="InterPro" id="IPR001789">
    <property type="entry name" value="Sig_transdc_resp-reg_receiver"/>
</dbReference>
<comment type="caution">
    <text evidence="6">The sequence shown here is derived from an EMBL/GenBank/DDBJ whole genome shotgun (WGS) entry which is preliminary data.</text>
</comment>
<evidence type="ECO:0000256" key="3">
    <source>
        <dbReference type="PROSITE-ProRule" id="PRU01091"/>
    </source>
</evidence>
<evidence type="ECO:0000313" key="6">
    <source>
        <dbReference type="EMBL" id="GII59504.1"/>
    </source>
</evidence>
<dbReference type="SMART" id="SM00448">
    <property type="entry name" value="REC"/>
    <property type="match status" value="1"/>
</dbReference>
<dbReference type="GO" id="GO:0000976">
    <property type="term" value="F:transcription cis-regulatory region binding"/>
    <property type="evidence" value="ECO:0007669"/>
    <property type="project" value="TreeGrafter"/>
</dbReference>
<feature type="domain" description="OmpR/PhoB-type" evidence="5">
    <location>
        <begin position="129"/>
        <end position="226"/>
    </location>
</feature>
<dbReference type="Pfam" id="PF00486">
    <property type="entry name" value="Trans_reg_C"/>
    <property type="match status" value="1"/>
</dbReference>
<reference evidence="6" key="1">
    <citation type="submission" date="2021-01" db="EMBL/GenBank/DDBJ databases">
        <title>Whole genome shotgun sequence of Planotetraspora thailandica NBRC 104271.</title>
        <authorList>
            <person name="Komaki H."/>
            <person name="Tamura T."/>
        </authorList>
    </citation>
    <scope>NUCLEOTIDE SEQUENCE</scope>
    <source>
        <strain evidence="6">NBRC 104271</strain>
    </source>
</reference>
<dbReference type="RefSeq" id="WP_203949554.1">
    <property type="nucleotide sequence ID" value="NZ_BOOR01000087.1"/>
</dbReference>
<proteinExistence type="predicted"/>
<dbReference type="InterPro" id="IPR001867">
    <property type="entry name" value="OmpR/PhoB-type_DNA-bd"/>
</dbReference>
<accession>A0A8J4DEX3</accession>
<organism evidence="6 7">
    <name type="scientific">Planotetraspora thailandica</name>
    <dbReference type="NCBI Taxonomy" id="487172"/>
    <lineage>
        <taxon>Bacteria</taxon>
        <taxon>Bacillati</taxon>
        <taxon>Actinomycetota</taxon>
        <taxon>Actinomycetes</taxon>
        <taxon>Streptosporangiales</taxon>
        <taxon>Streptosporangiaceae</taxon>
        <taxon>Planotetraspora</taxon>
    </lineage>
</organism>
<dbReference type="GO" id="GO:0005829">
    <property type="term" value="C:cytosol"/>
    <property type="evidence" value="ECO:0007669"/>
    <property type="project" value="TreeGrafter"/>
</dbReference>
<sequence>MSAVLIIDDDIALLNACRVGLQALGHEVRTAPTGDEALSAVALWRPDVIVLDLGLPDLDGMEVCTRVRGWTDTPIVVLSADGAEDRKVEALDGGADDYMTKPFGMRELDARLRVALRHHHNAGVANGDDSELQVGPLTLDLQHCEATLQGAPLDLTPKEFEFLAYLARHVGKVCTRRLIMENVWGPAYANETHYLKVYAYRIRRKLHDEQGRFLQTDPSVGYRLKATDS</sequence>
<evidence type="ECO:0000256" key="1">
    <source>
        <dbReference type="ARBA" id="ARBA00023125"/>
    </source>
</evidence>
<keyword evidence="7" id="KW-1185">Reference proteome</keyword>
<protein>
    <submittedName>
        <fullName evidence="6">DNA-binding response regulator</fullName>
    </submittedName>
</protein>
<dbReference type="GO" id="GO:0032993">
    <property type="term" value="C:protein-DNA complex"/>
    <property type="evidence" value="ECO:0007669"/>
    <property type="project" value="TreeGrafter"/>
</dbReference>
<dbReference type="InterPro" id="IPR011006">
    <property type="entry name" value="CheY-like_superfamily"/>
</dbReference>